<dbReference type="Proteomes" id="UP000054279">
    <property type="component" value="Unassembled WGS sequence"/>
</dbReference>
<evidence type="ECO:0000256" key="6">
    <source>
        <dbReference type="ARBA" id="ARBA00022741"/>
    </source>
</evidence>
<keyword evidence="4" id="KW-0808">Transferase</keyword>
<dbReference type="GO" id="GO:0034272">
    <property type="term" value="C:phosphatidylinositol 3-kinase complex, class III, type II"/>
    <property type="evidence" value="ECO:0007669"/>
    <property type="project" value="TreeGrafter"/>
</dbReference>
<evidence type="ECO:0000256" key="5">
    <source>
        <dbReference type="ARBA" id="ARBA00022737"/>
    </source>
</evidence>
<gene>
    <name evidence="11" type="ORF">M422DRAFT_257981</name>
</gene>
<name>A0A0C9UWZ4_SPHS4</name>
<dbReference type="GO" id="GO:0006623">
    <property type="term" value="P:protein targeting to vacuole"/>
    <property type="evidence" value="ECO:0007669"/>
    <property type="project" value="TreeGrafter"/>
</dbReference>
<sequence length="517" mass="58110">MGNTVSELTVARTSGALDTFTSELGSDILYEKSLGSSRFLKAVKCGTRNGPLVVKIYIKHDPGLSLRTYSSRLKAERDALKDLPNVYSYRAFMETDKAGYIVRQWLEGNLYDRISTRPFLSPIEKKWIAFQLINGMRGARKHNISHGDIKSENILVTSWNWVYLTDFASYKPTYLPLDDPADFSFFFDTSGRRTCYIAPERFYTAGSEMSKLKAKLDFHERDGKVTETMDVFSLGCVIAELFLEGAAMFTLSQLFKYRSGELSIEAHLAAIDDAEIRALILRMVALEPTERPTFDTLLHEYRGNVFPEHFYSFLHDYIGSMNELSTVTIFNKPSPLLPVSAASEMPGMAETTSLPSDSDHRIEKIWTEYEAIEPHFTEQGDNAELDGSRATLKAPVRRRLADIFPVELYIPELQSELEGTRMAGQQAAPEDGIALIILSLVCANIRNCTFPSSKVRALDVLLALSTRLTDEAKLDRLVPYVMDLIHDEAAIVRAAALRTLVQVVSVSLIPYRALFIC</sequence>
<keyword evidence="5" id="KW-0677">Repeat</keyword>
<organism evidence="11 12">
    <name type="scientific">Sphaerobolus stellatus (strain SS14)</name>
    <dbReference type="NCBI Taxonomy" id="990650"/>
    <lineage>
        <taxon>Eukaryota</taxon>
        <taxon>Fungi</taxon>
        <taxon>Dikarya</taxon>
        <taxon>Basidiomycota</taxon>
        <taxon>Agaricomycotina</taxon>
        <taxon>Agaricomycetes</taxon>
        <taxon>Phallomycetidae</taxon>
        <taxon>Geastrales</taxon>
        <taxon>Sphaerobolaceae</taxon>
        <taxon>Sphaerobolus</taxon>
    </lineage>
</organism>
<dbReference type="CDD" id="cd13980">
    <property type="entry name" value="STKc_Vps15"/>
    <property type="match status" value="1"/>
</dbReference>
<proteinExistence type="predicted"/>
<dbReference type="InterPro" id="IPR055231">
    <property type="entry name" value="2AA_helical"/>
</dbReference>
<dbReference type="PANTHER" id="PTHR17583:SF0">
    <property type="entry name" value="PHOSPHOINOSITIDE 3-KINASE REGULATORY SUBUNIT 4"/>
    <property type="match status" value="1"/>
</dbReference>
<dbReference type="EC" id="2.7.11.1" evidence="1"/>
<dbReference type="InterPro" id="IPR011009">
    <property type="entry name" value="Kinase-like_dom_sf"/>
</dbReference>
<dbReference type="InterPro" id="IPR016024">
    <property type="entry name" value="ARM-type_fold"/>
</dbReference>
<dbReference type="GO" id="GO:0005770">
    <property type="term" value="C:late endosome"/>
    <property type="evidence" value="ECO:0007669"/>
    <property type="project" value="TreeGrafter"/>
</dbReference>
<accession>A0A0C9UWZ4</accession>
<keyword evidence="6" id="KW-0547">Nucleotide-binding</keyword>
<dbReference type="PANTHER" id="PTHR17583">
    <property type="entry name" value="PHOSPHOINOSITIDE 3-KINASE REGULATORY SUBUNIT 4"/>
    <property type="match status" value="1"/>
</dbReference>
<keyword evidence="12" id="KW-1185">Reference proteome</keyword>
<keyword evidence="7" id="KW-0418">Kinase</keyword>
<dbReference type="Gene3D" id="1.10.510.10">
    <property type="entry name" value="Transferase(Phosphotransferase) domain 1"/>
    <property type="match status" value="1"/>
</dbReference>
<keyword evidence="3" id="KW-0853">WD repeat</keyword>
<dbReference type="InterPro" id="IPR045162">
    <property type="entry name" value="Vps15-like"/>
</dbReference>
<dbReference type="GO" id="GO:0071561">
    <property type="term" value="C:nucleus-vacuole junction"/>
    <property type="evidence" value="ECO:0007669"/>
    <property type="project" value="TreeGrafter"/>
</dbReference>
<dbReference type="HOGENOM" id="CLU_001696_2_1_1"/>
<reference evidence="11 12" key="1">
    <citation type="submission" date="2014-06" db="EMBL/GenBank/DDBJ databases">
        <title>Evolutionary Origins and Diversification of the Mycorrhizal Mutualists.</title>
        <authorList>
            <consortium name="DOE Joint Genome Institute"/>
            <consortium name="Mycorrhizal Genomics Consortium"/>
            <person name="Kohler A."/>
            <person name="Kuo A."/>
            <person name="Nagy L.G."/>
            <person name="Floudas D."/>
            <person name="Copeland A."/>
            <person name="Barry K.W."/>
            <person name="Cichocki N."/>
            <person name="Veneault-Fourrey C."/>
            <person name="LaButti K."/>
            <person name="Lindquist E.A."/>
            <person name="Lipzen A."/>
            <person name="Lundell T."/>
            <person name="Morin E."/>
            <person name="Murat C."/>
            <person name="Riley R."/>
            <person name="Ohm R."/>
            <person name="Sun H."/>
            <person name="Tunlid A."/>
            <person name="Henrissat B."/>
            <person name="Grigoriev I.V."/>
            <person name="Hibbett D.S."/>
            <person name="Martin F."/>
        </authorList>
    </citation>
    <scope>NUCLEOTIDE SEQUENCE [LARGE SCALE GENOMIC DNA]</scope>
    <source>
        <strain evidence="11 12">SS14</strain>
    </source>
</reference>
<dbReference type="SUPFAM" id="SSF56112">
    <property type="entry name" value="Protein kinase-like (PK-like)"/>
    <property type="match status" value="1"/>
</dbReference>
<dbReference type="GO" id="GO:0004674">
    <property type="term" value="F:protein serine/threonine kinase activity"/>
    <property type="evidence" value="ECO:0007669"/>
    <property type="project" value="UniProtKB-KW"/>
</dbReference>
<protein>
    <recommendedName>
        <fullName evidence="1">non-specific serine/threonine protein kinase</fullName>
        <ecNumber evidence="1">2.7.11.1</ecNumber>
    </recommendedName>
</protein>
<evidence type="ECO:0000256" key="8">
    <source>
        <dbReference type="ARBA" id="ARBA00022840"/>
    </source>
</evidence>
<dbReference type="SMART" id="SM00220">
    <property type="entry name" value="S_TKc"/>
    <property type="match status" value="1"/>
</dbReference>
<dbReference type="EMBL" id="KN837153">
    <property type="protein sequence ID" value="KIJ39364.1"/>
    <property type="molecule type" value="Genomic_DNA"/>
</dbReference>
<dbReference type="GO" id="GO:0005524">
    <property type="term" value="F:ATP binding"/>
    <property type="evidence" value="ECO:0007669"/>
    <property type="project" value="UniProtKB-KW"/>
</dbReference>
<evidence type="ECO:0000313" key="11">
    <source>
        <dbReference type="EMBL" id="KIJ39364.1"/>
    </source>
</evidence>
<evidence type="ECO:0000259" key="10">
    <source>
        <dbReference type="PROSITE" id="PS50011"/>
    </source>
</evidence>
<dbReference type="AlphaFoldDB" id="A0A0C9UWZ4"/>
<evidence type="ECO:0000256" key="9">
    <source>
        <dbReference type="PROSITE-ProRule" id="PRU00103"/>
    </source>
</evidence>
<evidence type="ECO:0000313" key="12">
    <source>
        <dbReference type="Proteomes" id="UP000054279"/>
    </source>
</evidence>
<dbReference type="GO" id="GO:0045324">
    <property type="term" value="P:late endosome to vacuole transport"/>
    <property type="evidence" value="ECO:0007669"/>
    <property type="project" value="InterPro"/>
</dbReference>
<dbReference type="PROSITE" id="PS00108">
    <property type="entry name" value="PROTEIN_KINASE_ST"/>
    <property type="match status" value="1"/>
</dbReference>
<evidence type="ECO:0000256" key="4">
    <source>
        <dbReference type="ARBA" id="ARBA00022679"/>
    </source>
</evidence>
<dbReference type="Pfam" id="PF22956">
    <property type="entry name" value="VPS15-like_hel"/>
    <property type="match status" value="1"/>
</dbReference>
<keyword evidence="8" id="KW-0067">ATP-binding</keyword>
<dbReference type="PROSITE" id="PS50077">
    <property type="entry name" value="HEAT_REPEAT"/>
    <property type="match status" value="1"/>
</dbReference>
<dbReference type="Gene3D" id="1.25.10.10">
    <property type="entry name" value="Leucine-rich Repeat Variant"/>
    <property type="match status" value="1"/>
</dbReference>
<dbReference type="GO" id="GO:0016236">
    <property type="term" value="P:macroautophagy"/>
    <property type="evidence" value="ECO:0007669"/>
    <property type="project" value="InterPro"/>
</dbReference>
<dbReference type="SUPFAM" id="SSF48371">
    <property type="entry name" value="ARM repeat"/>
    <property type="match status" value="1"/>
</dbReference>
<dbReference type="FunFam" id="1.10.510.10:FF:000497">
    <property type="entry name" value="Phosphoinositide 3-kinase regulatory subunit"/>
    <property type="match status" value="1"/>
</dbReference>
<feature type="domain" description="Protein kinase" evidence="10">
    <location>
        <begin position="28"/>
        <end position="302"/>
    </location>
</feature>
<evidence type="ECO:0000256" key="7">
    <source>
        <dbReference type="ARBA" id="ARBA00022777"/>
    </source>
</evidence>
<evidence type="ECO:0000256" key="3">
    <source>
        <dbReference type="ARBA" id="ARBA00022574"/>
    </source>
</evidence>
<dbReference type="GO" id="GO:0034271">
    <property type="term" value="C:phosphatidylinositol 3-kinase complex, class III, type I"/>
    <property type="evidence" value="ECO:0007669"/>
    <property type="project" value="TreeGrafter"/>
</dbReference>
<keyword evidence="2" id="KW-0723">Serine/threonine-protein kinase</keyword>
<dbReference type="Pfam" id="PF00069">
    <property type="entry name" value="Pkinase"/>
    <property type="match status" value="1"/>
</dbReference>
<dbReference type="InterPro" id="IPR011989">
    <property type="entry name" value="ARM-like"/>
</dbReference>
<dbReference type="InterPro" id="IPR021133">
    <property type="entry name" value="HEAT_type_2"/>
</dbReference>
<evidence type="ECO:0000256" key="2">
    <source>
        <dbReference type="ARBA" id="ARBA00022527"/>
    </source>
</evidence>
<feature type="repeat" description="HEAT" evidence="9">
    <location>
        <begin position="477"/>
        <end position="506"/>
    </location>
</feature>
<dbReference type="PROSITE" id="PS50011">
    <property type="entry name" value="PROTEIN_KINASE_DOM"/>
    <property type="match status" value="1"/>
</dbReference>
<dbReference type="OrthoDB" id="242910at2759"/>
<evidence type="ECO:0000256" key="1">
    <source>
        <dbReference type="ARBA" id="ARBA00012513"/>
    </source>
</evidence>
<dbReference type="InterPro" id="IPR000719">
    <property type="entry name" value="Prot_kinase_dom"/>
</dbReference>
<dbReference type="InterPro" id="IPR008271">
    <property type="entry name" value="Ser/Thr_kinase_AS"/>
</dbReference>